<keyword evidence="1" id="KW-1133">Transmembrane helix</keyword>
<keyword evidence="1" id="KW-0812">Transmembrane</keyword>
<accession>A0A917XXC0</accession>
<protein>
    <submittedName>
        <fullName evidence="2">Uncharacterized protein</fullName>
    </submittedName>
</protein>
<feature type="transmembrane region" description="Helical" evidence="1">
    <location>
        <begin position="20"/>
        <end position="38"/>
    </location>
</feature>
<keyword evidence="3" id="KW-1185">Reference proteome</keyword>
<dbReference type="Proteomes" id="UP000624041">
    <property type="component" value="Unassembled WGS sequence"/>
</dbReference>
<organism evidence="2 3">
    <name type="scientific">Oceanobacillus indicireducens</name>
    <dbReference type="NCBI Taxonomy" id="1004261"/>
    <lineage>
        <taxon>Bacteria</taxon>
        <taxon>Bacillati</taxon>
        <taxon>Bacillota</taxon>
        <taxon>Bacilli</taxon>
        <taxon>Bacillales</taxon>
        <taxon>Bacillaceae</taxon>
        <taxon>Oceanobacillus</taxon>
    </lineage>
</organism>
<evidence type="ECO:0000313" key="2">
    <source>
        <dbReference type="EMBL" id="GGN55790.1"/>
    </source>
</evidence>
<gene>
    <name evidence="2" type="ORF">GCM10007971_14930</name>
</gene>
<reference evidence="2" key="1">
    <citation type="journal article" date="2014" name="Int. J. Syst. Evol. Microbiol.">
        <title>Complete genome sequence of Corynebacterium casei LMG S-19264T (=DSM 44701T), isolated from a smear-ripened cheese.</title>
        <authorList>
            <consortium name="US DOE Joint Genome Institute (JGI-PGF)"/>
            <person name="Walter F."/>
            <person name="Albersmeier A."/>
            <person name="Kalinowski J."/>
            <person name="Ruckert C."/>
        </authorList>
    </citation>
    <scope>NUCLEOTIDE SEQUENCE</scope>
    <source>
        <strain evidence="2">JCM 17251</strain>
    </source>
</reference>
<keyword evidence="1" id="KW-0472">Membrane</keyword>
<sequence>MAGGLFLYFMNSNLQDLDGTFFLMAAASLSYYLSLVFLEKLVQIHQDKDDD</sequence>
<name>A0A917XXC0_9BACI</name>
<reference evidence="2" key="2">
    <citation type="submission" date="2020-09" db="EMBL/GenBank/DDBJ databases">
        <authorList>
            <person name="Sun Q."/>
            <person name="Ohkuma M."/>
        </authorList>
    </citation>
    <scope>NUCLEOTIDE SEQUENCE</scope>
    <source>
        <strain evidence="2">JCM 17251</strain>
    </source>
</reference>
<evidence type="ECO:0000313" key="3">
    <source>
        <dbReference type="Proteomes" id="UP000624041"/>
    </source>
</evidence>
<comment type="caution">
    <text evidence="2">The sequence shown here is derived from an EMBL/GenBank/DDBJ whole genome shotgun (WGS) entry which is preliminary data.</text>
</comment>
<proteinExistence type="predicted"/>
<dbReference type="EMBL" id="BMOS01000008">
    <property type="protein sequence ID" value="GGN55790.1"/>
    <property type="molecule type" value="Genomic_DNA"/>
</dbReference>
<evidence type="ECO:0000256" key="1">
    <source>
        <dbReference type="SAM" id="Phobius"/>
    </source>
</evidence>
<dbReference type="AlphaFoldDB" id="A0A917XXC0"/>